<dbReference type="InterPro" id="IPR013766">
    <property type="entry name" value="Thioredoxin_domain"/>
</dbReference>
<dbReference type="PANTHER" id="PTHR46115">
    <property type="entry name" value="THIOREDOXIN-LIKE PROTEIN 1"/>
    <property type="match status" value="1"/>
</dbReference>
<proteinExistence type="inferred from homology"/>
<keyword evidence="2 7" id="KW-1015">Disulfide bond</keyword>
<dbReference type="InterPro" id="IPR017937">
    <property type="entry name" value="Thioredoxin_CS"/>
</dbReference>
<accession>A0A0D6R946</accession>
<sequence length="102" mass="11064">MSSFKTSVIEGSSSKLVVVDFFATWCGPCKAIAPTVVKMSNDAEYVDKVDFVKIDVDEAPDVAQEEGIRAMPTFGIYKDGQKVGEVVGADPRALKQKIDSFL</sequence>
<protein>
    <recommendedName>
        <fullName evidence="5">Thioredoxin</fullName>
    </recommendedName>
</protein>
<feature type="disulfide bond" description="Redox-active" evidence="7">
    <location>
        <begin position="26"/>
        <end position="29"/>
    </location>
</feature>
<evidence type="ECO:0000313" key="9">
    <source>
        <dbReference type="EMBL" id="JAG98888.1"/>
    </source>
</evidence>
<dbReference type="PROSITE" id="PS00194">
    <property type="entry name" value="THIOREDOXIN_1"/>
    <property type="match status" value="1"/>
</dbReference>
<dbReference type="NCBIfam" id="TIGR01068">
    <property type="entry name" value="thioredoxin"/>
    <property type="match status" value="1"/>
</dbReference>
<evidence type="ECO:0000256" key="1">
    <source>
        <dbReference type="ARBA" id="ARBA00022982"/>
    </source>
</evidence>
<dbReference type="Gene3D" id="3.40.30.10">
    <property type="entry name" value="Glutaredoxin"/>
    <property type="match status" value="1"/>
</dbReference>
<dbReference type="PIRSF" id="PIRSF000077">
    <property type="entry name" value="Thioredoxin"/>
    <property type="match status" value="1"/>
</dbReference>
<keyword evidence="1" id="KW-0249">Electron transport</keyword>
<dbReference type="FunFam" id="3.40.30.10:FF:000245">
    <property type="entry name" value="Thioredoxin"/>
    <property type="match status" value="1"/>
</dbReference>
<keyword evidence="1" id="KW-0813">Transport</keyword>
<dbReference type="EMBL" id="GCKF01016179">
    <property type="protein sequence ID" value="JAG98888.1"/>
    <property type="molecule type" value="Transcribed_RNA"/>
</dbReference>
<feature type="active site" description="Nucleophile" evidence="6">
    <location>
        <position position="29"/>
    </location>
</feature>
<evidence type="ECO:0000256" key="3">
    <source>
        <dbReference type="ARBA" id="ARBA00023284"/>
    </source>
</evidence>
<feature type="site" description="Deprotonates C-terminal active site Cys" evidence="6">
    <location>
        <position position="20"/>
    </location>
</feature>
<dbReference type="InterPro" id="IPR005746">
    <property type="entry name" value="Thioredoxin"/>
</dbReference>
<feature type="site" description="Deprotonates C-terminal active site Cys" evidence="6">
    <location>
        <position position="27"/>
    </location>
</feature>
<evidence type="ECO:0000256" key="4">
    <source>
        <dbReference type="ARBA" id="ARBA00038337"/>
    </source>
</evidence>
<dbReference type="CDD" id="cd02947">
    <property type="entry name" value="TRX_family"/>
    <property type="match status" value="1"/>
</dbReference>
<evidence type="ECO:0000256" key="7">
    <source>
        <dbReference type="PIRSR" id="PIRSR000077-4"/>
    </source>
</evidence>
<dbReference type="InterPro" id="IPR036249">
    <property type="entry name" value="Thioredoxin-like_sf"/>
</dbReference>
<evidence type="ECO:0000259" key="8">
    <source>
        <dbReference type="PROSITE" id="PS51352"/>
    </source>
</evidence>
<organism evidence="9">
    <name type="scientific">Araucaria cunninghamii</name>
    <name type="common">Hoop pine</name>
    <name type="synonym">Moreton Bay pine</name>
    <dbReference type="NCBI Taxonomy" id="56994"/>
    <lineage>
        <taxon>Eukaryota</taxon>
        <taxon>Viridiplantae</taxon>
        <taxon>Streptophyta</taxon>
        <taxon>Embryophyta</taxon>
        <taxon>Tracheophyta</taxon>
        <taxon>Spermatophyta</taxon>
        <taxon>Pinopsida</taxon>
        <taxon>Pinidae</taxon>
        <taxon>Conifers II</taxon>
        <taxon>Araucariales</taxon>
        <taxon>Araucariaceae</taxon>
        <taxon>Araucaria</taxon>
    </lineage>
</organism>
<keyword evidence="3 7" id="KW-0676">Redox-active center</keyword>
<comment type="similarity">
    <text evidence="4">Belongs to the thioredoxin family. Plant F-type subfamily.</text>
</comment>
<dbReference type="GO" id="GO:0015035">
    <property type="term" value="F:protein-disulfide reductase activity"/>
    <property type="evidence" value="ECO:0007669"/>
    <property type="project" value="InterPro"/>
</dbReference>
<evidence type="ECO:0000256" key="2">
    <source>
        <dbReference type="ARBA" id="ARBA00023157"/>
    </source>
</evidence>
<dbReference type="Pfam" id="PF00085">
    <property type="entry name" value="Thioredoxin"/>
    <property type="match status" value="1"/>
</dbReference>
<dbReference type="AlphaFoldDB" id="A0A0D6R946"/>
<dbReference type="PRINTS" id="PR00421">
    <property type="entry name" value="THIOREDOXIN"/>
</dbReference>
<name>A0A0D6R946_ARACU</name>
<reference evidence="9" key="1">
    <citation type="submission" date="2015-03" db="EMBL/GenBank/DDBJ databases">
        <title>A transcriptome of Araucaria cunninghamii, an australian fine timber species.</title>
        <authorList>
            <person name="Jing Yi C.J.Y."/>
            <person name="Yin San L.Y.S."/>
            <person name="Abdul Karim S.S."/>
            <person name="Wan Azmi N.N."/>
            <person name="Hercus R.R."/>
            <person name="Croft L.L."/>
        </authorList>
    </citation>
    <scope>NUCLEOTIDE SEQUENCE</scope>
    <source>
        <strain evidence="9">MI0301</strain>
        <tissue evidence="9">Leaf</tissue>
    </source>
</reference>
<dbReference type="PROSITE" id="PS51352">
    <property type="entry name" value="THIOREDOXIN_2"/>
    <property type="match status" value="1"/>
</dbReference>
<evidence type="ECO:0000256" key="5">
    <source>
        <dbReference type="PIRNR" id="PIRNR000077"/>
    </source>
</evidence>
<evidence type="ECO:0000256" key="6">
    <source>
        <dbReference type="PIRSR" id="PIRSR000077-1"/>
    </source>
</evidence>
<dbReference type="SUPFAM" id="SSF52833">
    <property type="entry name" value="Thioredoxin-like"/>
    <property type="match status" value="1"/>
</dbReference>
<feature type="active site" description="Nucleophile" evidence="6">
    <location>
        <position position="26"/>
    </location>
</feature>
<feature type="domain" description="Thioredoxin" evidence="8">
    <location>
        <begin position="1"/>
        <end position="102"/>
    </location>
</feature>
<feature type="site" description="Contributes to redox potential value" evidence="6">
    <location>
        <position position="28"/>
    </location>
</feature>